<protein>
    <recommendedName>
        <fullName evidence="1">DUF3857 domain-containing protein</fullName>
    </recommendedName>
</protein>
<sequence length="631" mass="71841">MKRHLFFITALLGMAKVHAQGNYDISRIPAELTKDASVVIRDEEQIYEVKSPSSATLTYKTAVTILNQNGEKASNMYEFYDNFSSISNLKACLYNDKGIKIKEYKSADFKDKSAVPEGTLYQDDRVKFLEFLHTGYPYTIEYSYVVDYRGIRSYPTWYPARSWGYAIEKSDFIFRIPEGMTFKYLKHKNVKTDSLKVKDKMEYKWGCRNVPALEFEPMSTGLKNVMPWVNVAPNQFEYDNSKANIEDWTNFGNWMYGLSNGLQVLPETAKTKILALVKDAKTDQEKIGILYNYLQSNTRYVGVQLGIGGYKPIAAEKVYAVNYSDCKGLSNFMKALLEVAGIKSNLVVIGNDMPSLNKSFASMGQANHMILCVPLEKDTIWLECTSQRTPIGFIGNGNSNRTVLLVTEKGGKLVQTPTYEPASNYQKRNTKVNFDEEGSADISIETRYGNAQYEDNMAMLFADPSLQRKRIMNTLSIPNMQINTLSYTQPDKKSPVLNEKINLKSTQLLANGGDKLFVTLNLLNRQESSLTALENRKTSFNIAYGYCDEDEIIYTLPKGYKVEFMPKDILIESEFGKYTAKVTLKDNTVVYTRTKTMISREYPPEKYNDYVAFSKKMFQADKQKGILAKVE</sequence>
<accession>A0A1W2E247</accession>
<dbReference type="Gene3D" id="3.10.620.30">
    <property type="match status" value="1"/>
</dbReference>
<evidence type="ECO:0000259" key="1">
    <source>
        <dbReference type="Pfam" id="PF12969"/>
    </source>
</evidence>
<proteinExistence type="predicted"/>
<gene>
    <name evidence="2" type="ORF">SAMN04488524_4411</name>
</gene>
<dbReference type="RefSeq" id="WP_084241190.1">
    <property type="nucleotide sequence ID" value="NZ_FWXT01000004.1"/>
</dbReference>
<dbReference type="AlphaFoldDB" id="A0A1W2E247"/>
<feature type="domain" description="DUF3857" evidence="1">
    <location>
        <begin position="54"/>
        <end position="213"/>
    </location>
</feature>
<dbReference type="Gene3D" id="2.60.120.1130">
    <property type="match status" value="1"/>
</dbReference>
<dbReference type="Gene3D" id="2.60.40.3140">
    <property type="match status" value="1"/>
</dbReference>
<dbReference type="EMBL" id="FWXT01000004">
    <property type="protein sequence ID" value="SMD03853.1"/>
    <property type="molecule type" value="Genomic_DNA"/>
</dbReference>
<keyword evidence="3" id="KW-1185">Reference proteome</keyword>
<dbReference type="Pfam" id="PF12969">
    <property type="entry name" value="DUF3857"/>
    <property type="match status" value="1"/>
</dbReference>
<reference evidence="3" key="1">
    <citation type="submission" date="2017-04" db="EMBL/GenBank/DDBJ databases">
        <authorList>
            <person name="Varghese N."/>
            <person name="Submissions S."/>
        </authorList>
    </citation>
    <scope>NUCLEOTIDE SEQUENCE [LARGE SCALE GENOMIC DNA]</scope>
    <source>
        <strain evidence="3">DSM 12126</strain>
    </source>
</reference>
<name>A0A1W2E247_9SPHI</name>
<dbReference type="OrthoDB" id="8595007at2"/>
<dbReference type="InterPro" id="IPR024618">
    <property type="entry name" value="DUF3857"/>
</dbReference>
<organism evidence="2 3">
    <name type="scientific">Pedobacter africanus</name>
    <dbReference type="NCBI Taxonomy" id="151894"/>
    <lineage>
        <taxon>Bacteria</taxon>
        <taxon>Pseudomonadati</taxon>
        <taxon>Bacteroidota</taxon>
        <taxon>Sphingobacteriia</taxon>
        <taxon>Sphingobacteriales</taxon>
        <taxon>Sphingobacteriaceae</taxon>
        <taxon>Pedobacter</taxon>
    </lineage>
</organism>
<dbReference type="Proteomes" id="UP000192756">
    <property type="component" value="Unassembled WGS sequence"/>
</dbReference>
<dbReference type="STRING" id="151894.SAMN04488524_4411"/>
<evidence type="ECO:0000313" key="2">
    <source>
        <dbReference type="EMBL" id="SMD03853.1"/>
    </source>
</evidence>
<evidence type="ECO:0000313" key="3">
    <source>
        <dbReference type="Proteomes" id="UP000192756"/>
    </source>
</evidence>